<feature type="chain" id="PRO_5012476392" description="Lipoprotein" evidence="1">
    <location>
        <begin position="17"/>
        <end position="139"/>
    </location>
</feature>
<gene>
    <name evidence="2" type="ORF">Tchl_3179</name>
</gene>
<sequence length="139" mass="15457">MIRLTSLMLISILALTGCVTTNQRVLDSGDQTQLQKRSYQSRTFETADKERVLRATISTLQDLGFVIDRADLTLGSVSGTKLAGHQTKITVSVRPKGNDRMLVRANAQFNISPIEDPQHYQDFFTSLEKSLFLTAHAGE</sequence>
<dbReference type="AlphaFoldDB" id="A0A1L6FGV2"/>
<keyword evidence="3" id="KW-1185">Reference proteome</keyword>
<accession>A0A1L6FGV2</accession>
<feature type="signal peptide" evidence="1">
    <location>
        <begin position="1"/>
        <end position="16"/>
    </location>
</feature>
<proteinExistence type="predicted"/>
<evidence type="ECO:0000313" key="3">
    <source>
        <dbReference type="Proteomes" id="UP000185739"/>
    </source>
</evidence>
<dbReference type="STRING" id="96773.Tchl_3179"/>
<evidence type="ECO:0000256" key="1">
    <source>
        <dbReference type="SAM" id="SignalP"/>
    </source>
</evidence>
<dbReference type="OrthoDB" id="9788899at2"/>
<dbReference type="KEGG" id="tcl:Tchl_3179"/>
<dbReference type="Proteomes" id="UP000185739">
    <property type="component" value="Chromosome"/>
</dbReference>
<evidence type="ECO:0000313" key="2">
    <source>
        <dbReference type="EMBL" id="APR05986.1"/>
    </source>
</evidence>
<keyword evidence="1" id="KW-0732">Signal</keyword>
<reference evidence="2 3" key="1">
    <citation type="submission" date="2016-12" db="EMBL/GenBank/DDBJ databases">
        <title>Complete genome sequence of Thauera chlorobenzoica, a Betaproteobacterium degrading haloaromatics anaerobically to CO2 and halides.</title>
        <authorList>
            <person name="Goris T."/>
            <person name="Mergelsberg M."/>
            <person name="Boll M."/>
        </authorList>
    </citation>
    <scope>NUCLEOTIDE SEQUENCE [LARGE SCALE GENOMIC DNA]</scope>
    <source>
        <strain evidence="2 3">3CB1</strain>
    </source>
</reference>
<dbReference type="PROSITE" id="PS51257">
    <property type="entry name" value="PROKAR_LIPOPROTEIN"/>
    <property type="match status" value="1"/>
</dbReference>
<protein>
    <recommendedName>
        <fullName evidence="4">Lipoprotein</fullName>
    </recommendedName>
</protein>
<organism evidence="2 3">
    <name type="scientific">Thauera chlorobenzoica</name>
    <dbReference type="NCBI Taxonomy" id="96773"/>
    <lineage>
        <taxon>Bacteria</taxon>
        <taxon>Pseudomonadati</taxon>
        <taxon>Pseudomonadota</taxon>
        <taxon>Betaproteobacteria</taxon>
        <taxon>Rhodocyclales</taxon>
        <taxon>Zoogloeaceae</taxon>
        <taxon>Thauera</taxon>
    </lineage>
</organism>
<evidence type="ECO:0008006" key="4">
    <source>
        <dbReference type="Google" id="ProtNLM"/>
    </source>
</evidence>
<name>A0A1L6FGV2_9RHOO</name>
<dbReference type="EMBL" id="CP018839">
    <property type="protein sequence ID" value="APR05986.1"/>
    <property type="molecule type" value="Genomic_DNA"/>
</dbReference>